<keyword evidence="6" id="KW-0812">Transmembrane</keyword>
<dbReference type="GO" id="GO:0016491">
    <property type="term" value="F:oxidoreductase activity"/>
    <property type="evidence" value="ECO:0007669"/>
    <property type="project" value="UniProtKB-KW"/>
</dbReference>
<evidence type="ECO:0000256" key="1">
    <source>
        <dbReference type="ARBA" id="ARBA00005791"/>
    </source>
</evidence>
<comment type="caution">
    <text evidence="8">The sequence shown here is derived from an EMBL/GenBank/DDBJ whole genome shotgun (WGS) entry which is preliminary data.</text>
</comment>
<feature type="domain" description="Thioredoxin" evidence="7">
    <location>
        <begin position="87"/>
        <end position="279"/>
    </location>
</feature>
<dbReference type="AlphaFoldDB" id="A0A3A4ARY1"/>
<evidence type="ECO:0000256" key="6">
    <source>
        <dbReference type="SAM" id="Phobius"/>
    </source>
</evidence>
<dbReference type="SUPFAM" id="SSF52833">
    <property type="entry name" value="Thioredoxin-like"/>
    <property type="match status" value="1"/>
</dbReference>
<evidence type="ECO:0000256" key="5">
    <source>
        <dbReference type="ARBA" id="ARBA00023284"/>
    </source>
</evidence>
<evidence type="ECO:0000313" key="9">
    <source>
        <dbReference type="Proteomes" id="UP000265768"/>
    </source>
</evidence>
<sequence length="280" mass="30402">MEPAVRGPVPPCPGPRAPAAVPAWRGRLLPGCGGRRAVESSEERTAARRSKVDALRAESRRQEVRRRNLAITATVVAAFVLVVGAVFVIGKVGPGGGEAVAAGESRLVRADSHRLQTAADGKVTVVEFLDFECEACGAYFPMVEQLRARYAGKVTFVTRYFPIASHFNAERAARAVEAAARQGRFEAMYRRMFESQKEWGEKRIPADEIFRGYAKALGLDMAAWEKAYADPATLDRIRKDAADGEALGVQGTPTFFLNGKKIQPQSYDEFKAAIDAALAG</sequence>
<dbReference type="Gene3D" id="3.40.30.10">
    <property type="entry name" value="Glutaredoxin"/>
    <property type="match status" value="1"/>
</dbReference>
<dbReference type="EMBL" id="QZEY01000010">
    <property type="protein sequence ID" value="RJL30044.1"/>
    <property type="molecule type" value="Genomic_DNA"/>
</dbReference>
<dbReference type="PANTHER" id="PTHR13887:SF14">
    <property type="entry name" value="DISULFIDE BOND FORMATION PROTEIN D"/>
    <property type="match status" value="1"/>
</dbReference>
<accession>A0A3A4ARY1</accession>
<reference evidence="8 9" key="1">
    <citation type="submission" date="2018-09" db="EMBL/GenBank/DDBJ databases">
        <title>YIM 75507 draft genome.</title>
        <authorList>
            <person name="Tang S."/>
            <person name="Feng Y."/>
        </authorList>
    </citation>
    <scope>NUCLEOTIDE SEQUENCE [LARGE SCALE GENOMIC DNA]</scope>
    <source>
        <strain evidence="8 9">YIM 75507</strain>
    </source>
</reference>
<keyword evidence="3" id="KW-0560">Oxidoreductase</keyword>
<keyword evidence="5" id="KW-0676">Redox-active center</keyword>
<protein>
    <submittedName>
        <fullName evidence="8">Thioredoxin</fullName>
    </submittedName>
</protein>
<dbReference type="InterPro" id="IPR036249">
    <property type="entry name" value="Thioredoxin-like_sf"/>
</dbReference>
<organism evidence="8 9">
    <name type="scientific">Bailinhaonella thermotolerans</name>
    <dbReference type="NCBI Taxonomy" id="1070861"/>
    <lineage>
        <taxon>Bacteria</taxon>
        <taxon>Bacillati</taxon>
        <taxon>Actinomycetota</taxon>
        <taxon>Actinomycetes</taxon>
        <taxon>Streptosporangiales</taxon>
        <taxon>Streptosporangiaceae</taxon>
        <taxon>Bailinhaonella</taxon>
    </lineage>
</organism>
<evidence type="ECO:0000256" key="4">
    <source>
        <dbReference type="ARBA" id="ARBA00023157"/>
    </source>
</evidence>
<keyword evidence="9" id="KW-1185">Reference proteome</keyword>
<comment type="similarity">
    <text evidence="1">Belongs to the thioredoxin family. DsbA subfamily.</text>
</comment>
<feature type="transmembrane region" description="Helical" evidence="6">
    <location>
        <begin position="69"/>
        <end position="90"/>
    </location>
</feature>
<gene>
    <name evidence="8" type="ORF">D5H75_24200</name>
</gene>
<keyword evidence="4" id="KW-1015">Disulfide bond</keyword>
<keyword evidence="6" id="KW-1133">Transmembrane helix</keyword>
<dbReference type="OrthoDB" id="117402at2"/>
<keyword evidence="2" id="KW-0732">Signal</keyword>
<dbReference type="PANTHER" id="PTHR13887">
    <property type="entry name" value="GLUTATHIONE S-TRANSFERASE KAPPA"/>
    <property type="match status" value="1"/>
</dbReference>
<dbReference type="Pfam" id="PF13462">
    <property type="entry name" value="Thioredoxin_4"/>
    <property type="match status" value="1"/>
</dbReference>
<proteinExistence type="inferred from homology"/>
<name>A0A3A4ARY1_9ACTN</name>
<evidence type="ECO:0000256" key="3">
    <source>
        <dbReference type="ARBA" id="ARBA00023002"/>
    </source>
</evidence>
<dbReference type="InterPro" id="IPR012336">
    <property type="entry name" value="Thioredoxin-like_fold"/>
</dbReference>
<evidence type="ECO:0000256" key="2">
    <source>
        <dbReference type="ARBA" id="ARBA00022729"/>
    </source>
</evidence>
<dbReference type="PROSITE" id="PS51352">
    <property type="entry name" value="THIOREDOXIN_2"/>
    <property type="match status" value="1"/>
</dbReference>
<keyword evidence="6" id="KW-0472">Membrane</keyword>
<dbReference type="Proteomes" id="UP000265768">
    <property type="component" value="Unassembled WGS sequence"/>
</dbReference>
<dbReference type="InterPro" id="IPR013766">
    <property type="entry name" value="Thioredoxin_domain"/>
</dbReference>
<evidence type="ECO:0000313" key="8">
    <source>
        <dbReference type="EMBL" id="RJL30044.1"/>
    </source>
</evidence>
<evidence type="ECO:0000259" key="7">
    <source>
        <dbReference type="PROSITE" id="PS51352"/>
    </source>
</evidence>